<feature type="domain" description="ParB protein family C-terminal" evidence="1">
    <location>
        <begin position="6"/>
        <end position="84"/>
    </location>
</feature>
<protein>
    <recommendedName>
        <fullName evidence="1">ParB protein family C-terminal domain-containing protein</fullName>
    </recommendedName>
</protein>
<organism evidence="2">
    <name type="scientific">uncultured Caudovirales phage</name>
    <dbReference type="NCBI Taxonomy" id="2100421"/>
    <lineage>
        <taxon>Viruses</taxon>
        <taxon>Duplodnaviria</taxon>
        <taxon>Heunggongvirae</taxon>
        <taxon>Uroviricota</taxon>
        <taxon>Caudoviricetes</taxon>
        <taxon>Peduoviridae</taxon>
        <taxon>Maltschvirus</taxon>
        <taxon>Maltschvirus maltsch</taxon>
    </lineage>
</organism>
<evidence type="ECO:0000259" key="1">
    <source>
        <dbReference type="Pfam" id="PF08775"/>
    </source>
</evidence>
<reference evidence="2" key="1">
    <citation type="submission" date="2020-05" db="EMBL/GenBank/DDBJ databases">
        <authorList>
            <person name="Chiriac C."/>
            <person name="Salcher M."/>
            <person name="Ghai R."/>
            <person name="Kavagutti S V."/>
        </authorList>
    </citation>
    <scope>NUCLEOTIDE SEQUENCE</scope>
</reference>
<dbReference type="InterPro" id="IPR014884">
    <property type="entry name" value="ParB_fam_C"/>
</dbReference>
<evidence type="ECO:0000313" key="2">
    <source>
        <dbReference type="EMBL" id="CAB4203039.1"/>
    </source>
</evidence>
<dbReference type="Pfam" id="PF08775">
    <property type="entry name" value="ParB"/>
    <property type="match status" value="1"/>
</dbReference>
<gene>
    <name evidence="2" type="ORF">UFOVP1365_31</name>
</gene>
<proteinExistence type="predicted"/>
<sequence length="89" mass="10776">MKQTIEVNKQDYQTLVKRYERIKNKHEMWKSVIKDLVKKINDLKKNISNRERKAAKQMYEIIRPWGSAAWAHRKLDLETAMRMWEEGGD</sequence>
<name>A0A6J5RX56_9CAUD</name>
<accession>A0A6J5RX56</accession>
<dbReference type="EMBL" id="LR797316">
    <property type="protein sequence ID" value="CAB4203039.1"/>
    <property type="molecule type" value="Genomic_DNA"/>
</dbReference>